<sequence length="59" mass="6153">IFTACDTETRACKSSTNTATNAPSCSRSCSDTQSFPNASRHENANNGAKTGFQCTTDGS</sequence>
<keyword evidence="3" id="KW-1185">Reference proteome</keyword>
<evidence type="ECO:0000313" key="2">
    <source>
        <dbReference type="EMBL" id="KXS16719.1"/>
    </source>
</evidence>
<gene>
    <name evidence="2" type="ORF">M427DRAFT_55344</name>
</gene>
<evidence type="ECO:0000313" key="3">
    <source>
        <dbReference type="Proteomes" id="UP000070544"/>
    </source>
</evidence>
<feature type="compositionally biased region" description="Polar residues" evidence="1">
    <location>
        <begin position="14"/>
        <end position="37"/>
    </location>
</feature>
<accession>A0A139AJ23</accession>
<proteinExistence type="predicted"/>
<protein>
    <submittedName>
        <fullName evidence="2">Uncharacterized protein</fullName>
    </submittedName>
</protein>
<feature type="non-terminal residue" evidence="2">
    <location>
        <position position="1"/>
    </location>
</feature>
<feature type="region of interest" description="Disordered" evidence="1">
    <location>
        <begin position="14"/>
        <end position="59"/>
    </location>
</feature>
<name>A0A139AJ23_GONPJ</name>
<organism evidence="2 3">
    <name type="scientific">Gonapodya prolifera (strain JEL478)</name>
    <name type="common">Monoblepharis prolifera</name>
    <dbReference type="NCBI Taxonomy" id="1344416"/>
    <lineage>
        <taxon>Eukaryota</taxon>
        <taxon>Fungi</taxon>
        <taxon>Fungi incertae sedis</taxon>
        <taxon>Chytridiomycota</taxon>
        <taxon>Chytridiomycota incertae sedis</taxon>
        <taxon>Monoblepharidomycetes</taxon>
        <taxon>Monoblepharidales</taxon>
        <taxon>Gonapodyaceae</taxon>
        <taxon>Gonapodya</taxon>
    </lineage>
</organism>
<dbReference type="AlphaFoldDB" id="A0A139AJ23"/>
<evidence type="ECO:0000256" key="1">
    <source>
        <dbReference type="SAM" id="MobiDB-lite"/>
    </source>
</evidence>
<feature type="compositionally biased region" description="Polar residues" evidence="1">
    <location>
        <begin position="44"/>
        <end position="59"/>
    </location>
</feature>
<dbReference type="Proteomes" id="UP000070544">
    <property type="component" value="Unassembled WGS sequence"/>
</dbReference>
<reference evidence="2 3" key="1">
    <citation type="journal article" date="2015" name="Genome Biol. Evol.">
        <title>Phylogenomic analyses indicate that early fungi evolved digesting cell walls of algal ancestors of land plants.</title>
        <authorList>
            <person name="Chang Y."/>
            <person name="Wang S."/>
            <person name="Sekimoto S."/>
            <person name="Aerts A.L."/>
            <person name="Choi C."/>
            <person name="Clum A."/>
            <person name="LaButti K.M."/>
            <person name="Lindquist E.A."/>
            <person name="Yee Ngan C."/>
            <person name="Ohm R.A."/>
            <person name="Salamov A.A."/>
            <person name="Grigoriev I.V."/>
            <person name="Spatafora J.W."/>
            <person name="Berbee M.L."/>
        </authorList>
    </citation>
    <scope>NUCLEOTIDE SEQUENCE [LARGE SCALE GENOMIC DNA]</scope>
    <source>
        <strain evidence="2 3">JEL478</strain>
    </source>
</reference>
<dbReference type="EMBL" id="KQ965751">
    <property type="protein sequence ID" value="KXS16719.1"/>
    <property type="molecule type" value="Genomic_DNA"/>
</dbReference>